<dbReference type="EMBL" id="JAMQJY010000002">
    <property type="protein sequence ID" value="MCM2676965.1"/>
    <property type="molecule type" value="Genomic_DNA"/>
</dbReference>
<evidence type="ECO:0000313" key="3">
    <source>
        <dbReference type="Proteomes" id="UP001203665"/>
    </source>
</evidence>
<comment type="caution">
    <text evidence="2">The sequence shown here is derived from an EMBL/GenBank/DDBJ whole genome shotgun (WGS) entry which is preliminary data.</text>
</comment>
<name>A0ABT0XML9_9BACI</name>
<gene>
    <name evidence="2" type="ORF">NDM98_16955</name>
</gene>
<evidence type="ECO:0000256" key="1">
    <source>
        <dbReference type="SAM" id="Phobius"/>
    </source>
</evidence>
<evidence type="ECO:0000313" key="2">
    <source>
        <dbReference type="EMBL" id="MCM2676965.1"/>
    </source>
</evidence>
<keyword evidence="1" id="KW-0812">Transmembrane</keyword>
<keyword evidence="3" id="KW-1185">Reference proteome</keyword>
<dbReference type="RefSeq" id="WP_251610206.1">
    <property type="nucleotide sequence ID" value="NZ_JAMQJY010000002.1"/>
</dbReference>
<keyword evidence="1" id="KW-1133">Transmembrane helix</keyword>
<feature type="transmembrane region" description="Helical" evidence="1">
    <location>
        <begin position="108"/>
        <end position="137"/>
    </location>
</feature>
<dbReference type="PANTHER" id="PTHR38454">
    <property type="entry name" value="INTEGRAL MEMBRANE PROTEIN-RELATED"/>
    <property type="match status" value="1"/>
</dbReference>
<accession>A0ABT0XML9</accession>
<dbReference type="Proteomes" id="UP001203665">
    <property type="component" value="Unassembled WGS sequence"/>
</dbReference>
<dbReference type="InterPro" id="IPR018580">
    <property type="entry name" value="Uncharacterised_YfhO"/>
</dbReference>
<feature type="transmembrane region" description="Helical" evidence="1">
    <location>
        <begin position="7"/>
        <end position="26"/>
    </location>
</feature>
<dbReference type="Pfam" id="PF09586">
    <property type="entry name" value="YfhO"/>
    <property type="match status" value="1"/>
</dbReference>
<sequence>MKRKSKFWLLLFISLAFAFLAHFFFLKELTNGRYMVGPNDGLSQMLPFKHFLYQQYTSGQWFYSHDFGLGSGTFAQLAYYFSTNMVFLVTVFFVWLMETLSIIGSPDLLFWAQAGVFVSVFRMTVIVMITTAVFRYFKLGFFPSFAWSRPLC</sequence>
<feature type="transmembrane region" description="Helical" evidence="1">
    <location>
        <begin position="77"/>
        <end position="96"/>
    </location>
</feature>
<protein>
    <submittedName>
        <fullName evidence="2">YfhO family protein</fullName>
    </submittedName>
</protein>
<reference evidence="2" key="1">
    <citation type="submission" date="2022-06" db="EMBL/GenBank/DDBJ databases">
        <title>Alkalicoccobacillus porphyridii sp. nov., isolated from a marine red alga, Porphyridium purpureum and reclassification of Shouchella plakortidis and Shouchella gibsonii as Alkalicoccobacillus plakortidis comb. nov. and Alkalicoccobacillus gibsonii comb. nov.</title>
        <authorList>
            <person name="Kim K.H."/>
            <person name="Lee J.K."/>
            <person name="Han D.M."/>
            <person name="Baek J.H."/>
            <person name="Jeon C.O."/>
        </authorList>
    </citation>
    <scope>NUCLEOTIDE SEQUENCE</scope>
    <source>
        <strain evidence="2">DSM 19153</strain>
    </source>
</reference>
<dbReference type="PANTHER" id="PTHR38454:SF1">
    <property type="entry name" value="INTEGRAL MEMBRANE PROTEIN"/>
    <property type="match status" value="1"/>
</dbReference>
<proteinExistence type="predicted"/>
<organism evidence="2 3">
    <name type="scientific">Alkalicoccobacillus plakortidis</name>
    <dbReference type="NCBI Taxonomy" id="444060"/>
    <lineage>
        <taxon>Bacteria</taxon>
        <taxon>Bacillati</taxon>
        <taxon>Bacillota</taxon>
        <taxon>Bacilli</taxon>
        <taxon>Bacillales</taxon>
        <taxon>Bacillaceae</taxon>
        <taxon>Alkalicoccobacillus</taxon>
    </lineage>
</organism>
<keyword evidence="1" id="KW-0472">Membrane</keyword>